<dbReference type="InterPro" id="IPR058669">
    <property type="entry name" value="TPR_IPO7/11-like"/>
</dbReference>
<dbReference type="Pfam" id="PF25758">
    <property type="entry name" value="TPR_IPO11"/>
    <property type="match status" value="1"/>
</dbReference>
<evidence type="ECO:0000313" key="7">
    <source>
        <dbReference type="Proteomes" id="UP000541558"/>
    </source>
</evidence>
<keyword evidence="4" id="KW-0539">Nucleus</keyword>
<dbReference type="Pfam" id="PF03810">
    <property type="entry name" value="IBN_N"/>
    <property type="match status" value="1"/>
</dbReference>
<dbReference type="GO" id="GO:0031267">
    <property type="term" value="F:small GTPase binding"/>
    <property type="evidence" value="ECO:0007669"/>
    <property type="project" value="InterPro"/>
</dbReference>
<dbReference type="InterPro" id="IPR011989">
    <property type="entry name" value="ARM-like"/>
</dbReference>
<accession>A0A8H5C231</accession>
<evidence type="ECO:0000256" key="2">
    <source>
        <dbReference type="ARBA" id="ARBA00007991"/>
    </source>
</evidence>
<protein>
    <recommendedName>
        <fullName evidence="5">Importin N-terminal domain-containing protein</fullName>
    </recommendedName>
</protein>
<dbReference type="Proteomes" id="UP000541558">
    <property type="component" value="Unassembled WGS sequence"/>
</dbReference>
<comment type="similarity">
    <text evidence="2">Belongs to the importin beta family.</text>
</comment>
<evidence type="ECO:0000313" key="6">
    <source>
        <dbReference type="EMBL" id="KAF5333709.1"/>
    </source>
</evidence>
<sequence length="1044" mass="117795">MNRGAIPMGVQVETVSPAELYEVISGACSSDQARITASGKRLKEMLDMFGTFDALHEIASQRNQPLPIRQQAIIQFKLAALSHWKSRKVLSDAQRVQIRNRCLGMLDEPDDSMAQFNTVISAKIARHDFPTNWPNLVTDLMAVIDSNLQKRYVQHSSDPRDALMLRRSLQLINAILKEFASIKMLNGVKVMAALVEQMRQIFYGYYSTIASNFSSSALANAPDPRKLYEDIFLGHLVFKPIVKMASWLWHRIDRQTKEELAANEAWVSDLFRNCAAQIQDLTNLRKEIVKAISRDPAAMGSYLPAVKILTKHSLTFGKFFRRLQQLSHQRFALLPMCGDLVLFYWSQIVEASTSPESSIAGELTGYSDEVLYPLRFLVQGMVLFKENLAQWSVVRRDGTPNKNSLSEEFVKNAVQLLVSRFMPLNPSDLEQWSADPEEWLNEEEREGDQWEFEIRACSERVLLQLSNQFPKFVTPLLLETFKQVALQPTLDLPGILQKEALYCAIGRCAIRLKDDLPFTEWLENTLAAEALSQNQNYPIIKRRIAWLIGKWVSEDCSSPNNPRIWEILVHLLKDRSAGSDTVVRLTAAGALKECIDTLEFSADIFAPFLGDTVTELVRLVDEADTSESKRRVANTLNAVLEQTKDMVAPFLGVVASPIPKLWTEAGEDWLLKGTLLTTVTKVVEAVKDKSSALDSITIPLIQESLSPGVMINLDEDGLILWLSVLRNATSLTNPSSQHCVRDIFPRALYLLATNLDLLGKITGIMESYLFLDAPALLQGFSADIFRAFSEGLKSQAAIVNMKDMVINLQFMVQLAPSSLWGEPMHASGLFAHLLNTLVDGESSPMLLIEIIFLFARMVMADSQMFLQLISATAPATNQKESYLWEGLLDQWWGKFDNMSEPRHRKLTAMGIATLVSTGRPEVLQRLPGEIFNLWLDVFGEIKETKLLHDEDPTNLDLVSPTNLRRHWELNEAPSEYYQDSEGTPEYDRRKALYERDPIRVVHLNEYVGAQIRQAEAITGSERFQTYLASADPTVMKQIQTELSA</sequence>
<reference evidence="6 7" key="1">
    <citation type="journal article" date="2020" name="ISME J.">
        <title>Uncovering the hidden diversity of litter-decomposition mechanisms in mushroom-forming fungi.</title>
        <authorList>
            <person name="Floudas D."/>
            <person name="Bentzer J."/>
            <person name="Ahren D."/>
            <person name="Johansson T."/>
            <person name="Persson P."/>
            <person name="Tunlid A."/>
        </authorList>
    </citation>
    <scope>NUCLEOTIDE SEQUENCE [LARGE SCALE GENOMIC DNA]</scope>
    <source>
        <strain evidence="6 7">CBS 175.51</strain>
    </source>
</reference>
<keyword evidence="3" id="KW-0813">Transport</keyword>
<proteinExistence type="inferred from homology"/>
<name>A0A8H5C231_9AGAR</name>
<evidence type="ECO:0000256" key="3">
    <source>
        <dbReference type="ARBA" id="ARBA00022448"/>
    </source>
</evidence>
<dbReference type="AlphaFoldDB" id="A0A8H5C231"/>
<comment type="caution">
    <text evidence="6">The sequence shown here is derived from an EMBL/GenBank/DDBJ whole genome shotgun (WGS) entry which is preliminary data.</text>
</comment>
<keyword evidence="7" id="KW-1185">Reference proteome</keyword>
<dbReference type="InterPro" id="IPR001494">
    <property type="entry name" value="Importin-beta_N"/>
</dbReference>
<dbReference type="OrthoDB" id="361693at2759"/>
<dbReference type="PROSITE" id="PS50166">
    <property type="entry name" value="IMPORTIN_B_NT"/>
    <property type="match status" value="1"/>
</dbReference>
<dbReference type="GO" id="GO:0005829">
    <property type="term" value="C:cytosol"/>
    <property type="evidence" value="ECO:0007669"/>
    <property type="project" value="TreeGrafter"/>
</dbReference>
<organism evidence="6 7">
    <name type="scientific">Ephemerocybe angulata</name>
    <dbReference type="NCBI Taxonomy" id="980116"/>
    <lineage>
        <taxon>Eukaryota</taxon>
        <taxon>Fungi</taxon>
        <taxon>Dikarya</taxon>
        <taxon>Basidiomycota</taxon>
        <taxon>Agaricomycotina</taxon>
        <taxon>Agaricomycetes</taxon>
        <taxon>Agaricomycetidae</taxon>
        <taxon>Agaricales</taxon>
        <taxon>Agaricineae</taxon>
        <taxon>Psathyrellaceae</taxon>
        <taxon>Ephemerocybe</taxon>
    </lineage>
</organism>
<feature type="domain" description="Importin N-terminal" evidence="5">
    <location>
        <begin position="38"/>
        <end position="108"/>
    </location>
</feature>
<dbReference type="GO" id="GO:0005635">
    <property type="term" value="C:nuclear envelope"/>
    <property type="evidence" value="ECO:0007669"/>
    <property type="project" value="TreeGrafter"/>
</dbReference>
<dbReference type="EMBL" id="JAACJK010000109">
    <property type="protein sequence ID" value="KAF5333709.1"/>
    <property type="molecule type" value="Genomic_DNA"/>
</dbReference>
<dbReference type="InterPro" id="IPR016024">
    <property type="entry name" value="ARM-type_fold"/>
</dbReference>
<dbReference type="PANTHER" id="PTHR10997:SF7">
    <property type="entry name" value="IMPORTIN-11"/>
    <property type="match status" value="1"/>
</dbReference>
<dbReference type="SUPFAM" id="SSF48371">
    <property type="entry name" value="ARM repeat"/>
    <property type="match status" value="1"/>
</dbReference>
<gene>
    <name evidence="6" type="ORF">D9611_002393</name>
</gene>
<dbReference type="Gene3D" id="1.25.10.10">
    <property type="entry name" value="Leucine-rich Repeat Variant"/>
    <property type="match status" value="1"/>
</dbReference>
<dbReference type="GO" id="GO:0006606">
    <property type="term" value="P:protein import into nucleus"/>
    <property type="evidence" value="ECO:0007669"/>
    <property type="project" value="TreeGrafter"/>
</dbReference>
<evidence type="ECO:0000259" key="5">
    <source>
        <dbReference type="PROSITE" id="PS50166"/>
    </source>
</evidence>
<comment type="subcellular location">
    <subcellularLocation>
        <location evidence="1">Nucleus</location>
    </subcellularLocation>
</comment>
<evidence type="ECO:0000256" key="4">
    <source>
        <dbReference type="ARBA" id="ARBA00023242"/>
    </source>
</evidence>
<dbReference type="PANTHER" id="PTHR10997">
    <property type="entry name" value="IMPORTIN-7, 8, 11"/>
    <property type="match status" value="1"/>
</dbReference>
<evidence type="ECO:0000256" key="1">
    <source>
        <dbReference type="ARBA" id="ARBA00004123"/>
    </source>
</evidence>